<evidence type="ECO:0000313" key="2">
    <source>
        <dbReference type="Proteomes" id="UP001177021"/>
    </source>
</evidence>
<name>A0ACB0LSV9_TRIPR</name>
<organism evidence="1 2">
    <name type="scientific">Trifolium pratense</name>
    <name type="common">Red clover</name>
    <dbReference type="NCBI Taxonomy" id="57577"/>
    <lineage>
        <taxon>Eukaryota</taxon>
        <taxon>Viridiplantae</taxon>
        <taxon>Streptophyta</taxon>
        <taxon>Embryophyta</taxon>
        <taxon>Tracheophyta</taxon>
        <taxon>Spermatophyta</taxon>
        <taxon>Magnoliopsida</taxon>
        <taxon>eudicotyledons</taxon>
        <taxon>Gunneridae</taxon>
        <taxon>Pentapetalae</taxon>
        <taxon>rosids</taxon>
        <taxon>fabids</taxon>
        <taxon>Fabales</taxon>
        <taxon>Fabaceae</taxon>
        <taxon>Papilionoideae</taxon>
        <taxon>50 kb inversion clade</taxon>
        <taxon>NPAAA clade</taxon>
        <taxon>Hologalegina</taxon>
        <taxon>IRL clade</taxon>
        <taxon>Trifolieae</taxon>
        <taxon>Trifolium</taxon>
    </lineage>
</organism>
<dbReference type="Proteomes" id="UP001177021">
    <property type="component" value="Unassembled WGS sequence"/>
</dbReference>
<sequence>MKITRRIMENRIDQVEQRMGNIENSVDEIRKIVLEQQSRPQITLEQIRQLIQEQPVHQHRRQGRPLGRSNHEDEEEDRSEKSTVSLRPRRQLRRHDGGNRLGYAGGRRRLEFPIFKEDDMYGWLVRVEHYFRLNEVRMQDKVDTVVLAMEEKSLNWFQWWEEQTPLRNLEEFKMAVLRRFRPGLLHNPLGPLLSLRQKSTVMEYRDKFEKLVVPLRKEDRVMLDSIFLNGLKEEIQQS</sequence>
<dbReference type="EMBL" id="CASHSV030000716">
    <property type="protein sequence ID" value="CAJ2672727.1"/>
    <property type="molecule type" value="Genomic_DNA"/>
</dbReference>
<gene>
    <name evidence="1" type="ORF">MILVUS5_LOCUS36317</name>
</gene>
<protein>
    <submittedName>
        <fullName evidence="1">Uncharacterized protein</fullName>
    </submittedName>
</protein>
<keyword evidence="2" id="KW-1185">Reference proteome</keyword>
<accession>A0ACB0LSV9</accession>
<reference evidence="1" key="1">
    <citation type="submission" date="2023-10" db="EMBL/GenBank/DDBJ databases">
        <authorList>
            <person name="Rodriguez Cubillos JULIANA M."/>
            <person name="De Vega J."/>
        </authorList>
    </citation>
    <scope>NUCLEOTIDE SEQUENCE</scope>
</reference>
<comment type="caution">
    <text evidence="1">The sequence shown here is derived from an EMBL/GenBank/DDBJ whole genome shotgun (WGS) entry which is preliminary data.</text>
</comment>
<evidence type="ECO:0000313" key="1">
    <source>
        <dbReference type="EMBL" id="CAJ2672727.1"/>
    </source>
</evidence>
<proteinExistence type="predicted"/>